<protein>
    <submittedName>
        <fullName evidence="1">Uncharacterized protein</fullName>
    </submittedName>
</protein>
<organism evidence="1">
    <name type="scientific">marine sediment metagenome</name>
    <dbReference type="NCBI Taxonomy" id="412755"/>
    <lineage>
        <taxon>unclassified sequences</taxon>
        <taxon>metagenomes</taxon>
        <taxon>ecological metagenomes</taxon>
    </lineage>
</organism>
<dbReference type="AlphaFoldDB" id="A0A0F9KFS5"/>
<evidence type="ECO:0000313" key="1">
    <source>
        <dbReference type="EMBL" id="KKM73591.1"/>
    </source>
</evidence>
<accession>A0A0F9KFS5</accession>
<comment type="caution">
    <text evidence="1">The sequence shown here is derived from an EMBL/GenBank/DDBJ whole genome shotgun (WGS) entry which is preliminary data.</text>
</comment>
<proteinExistence type="predicted"/>
<reference evidence="1" key="1">
    <citation type="journal article" date="2015" name="Nature">
        <title>Complex archaea that bridge the gap between prokaryotes and eukaryotes.</title>
        <authorList>
            <person name="Spang A."/>
            <person name="Saw J.H."/>
            <person name="Jorgensen S.L."/>
            <person name="Zaremba-Niedzwiedzka K."/>
            <person name="Martijn J."/>
            <person name="Lind A.E."/>
            <person name="van Eijk R."/>
            <person name="Schleper C."/>
            <person name="Guy L."/>
            <person name="Ettema T.J."/>
        </authorList>
    </citation>
    <scope>NUCLEOTIDE SEQUENCE</scope>
</reference>
<dbReference type="EMBL" id="LAZR01009279">
    <property type="protein sequence ID" value="KKM73591.1"/>
    <property type="molecule type" value="Genomic_DNA"/>
</dbReference>
<gene>
    <name evidence="1" type="ORF">LCGC14_1409000</name>
</gene>
<name>A0A0F9KFS5_9ZZZZ</name>
<sequence>MSKDNKKIIRVELEYDNKEVHRLTGKEAEKWLEAANCQAVFNSVHGIQFPKLDWEILKKGE</sequence>